<evidence type="ECO:0000256" key="1">
    <source>
        <dbReference type="ARBA" id="ARBA00000085"/>
    </source>
</evidence>
<keyword evidence="6" id="KW-0547">Nucleotide-binding</keyword>
<name>A0A916WBG9_9BURK</name>
<dbReference type="SMART" id="SM00388">
    <property type="entry name" value="HisKA"/>
    <property type="match status" value="1"/>
</dbReference>
<reference evidence="12" key="2">
    <citation type="submission" date="2020-09" db="EMBL/GenBank/DDBJ databases">
        <authorList>
            <person name="Sun Q."/>
            <person name="Zhou Y."/>
        </authorList>
    </citation>
    <scope>NUCLEOTIDE SEQUENCE</scope>
    <source>
        <strain evidence="12">CGMCC 1.15322</strain>
    </source>
</reference>
<accession>A0A916WBG9</accession>
<dbReference type="GO" id="GO:0005886">
    <property type="term" value="C:plasma membrane"/>
    <property type="evidence" value="ECO:0007669"/>
    <property type="project" value="TreeGrafter"/>
</dbReference>
<keyword evidence="13" id="KW-1185">Reference proteome</keyword>
<evidence type="ECO:0000256" key="9">
    <source>
        <dbReference type="ARBA" id="ARBA00023012"/>
    </source>
</evidence>
<dbReference type="PANTHER" id="PTHR45436">
    <property type="entry name" value="SENSOR HISTIDINE KINASE YKOH"/>
    <property type="match status" value="1"/>
</dbReference>
<evidence type="ECO:0000256" key="2">
    <source>
        <dbReference type="ARBA" id="ARBA00004141"/>
    </source>
</evidence>
<keyword evidence="5" id="KW-0808">Transferase</keyword>
<dbReference type="RefSeq" id="WP_188705785.1">
    <property type="nucleotide sequence ID" value="NZ_BMIG01000001.1"/>
</dbReference>
<dbReference type="SUPFAM" id="SSF55874">
    <property type="entry name" value="ATPase domain of HSP90 chaperone/DNA topoisomerase II/histidine kinase"/>
    <property type="match status" value="1"/>
</dbReference>
<evidence type="ECO:0000313" key="12">
    <source>
        <dbReference type="EMBL" id="GGA85467.1"/>
    </source>
</evidence>
<evidence type="ECO:0000256" key="5">
    <source>
        <dbReference type="ARBA" id="ARBA00022679"/>
    </source>
</evidence>
<sequence length="459" mass="49536">MKLQRSLTLSLMAWAMGALLVVWGGFVVLGYQTGIHEADELTDGHLASVALLQLAQNPGPVGARGDAASLPGLSSLKSHDYQRSMSVVVWNGAGQVLQRTGEAPEFGFINVQEGFETLQLGTPAVAWRAFSRWDGPARQKKVTVLLSISERDDLARDIAEQVAEPGFWLLPVVALMLGLAIRRGLRPLYALARDVDALDIHQPTPLRNPHLQREFTAVVNSINTLAARYQTAVSHERELASELAHELRTPLASLTLQAHALREATPGAAHDALLVQLEHDALRAGQVLSNLLALARASRTELVETMQSVDLDVIARTEIAEFGQAALDSGHELALTSPGPFVIPGHPVLLGLVLRNLIENALSHTPAGTSVEVQLDPQARWLQVCDTAVQEADRPALNMRRHHSLGLGSGHRVVEKIAAIHGAGFEEAPPPAGFNRCYRVVFRESSALAPSTSSIGVHY</sequence>
<reference evidence="12" key="1">
    <citation type="journal article" date="2014" name="Int. J. Syst. Evol. Microbiol.">
        <title>Complete genome sequence of Corynebacterium casei LMG S-19264T (=DSM 44701T), isolated from a smear-ripened cheese.</title>
        <authorList>
            <consortium name="US DOE Joint Genome Institute (JGI-PGF)"/>
            <person name="Walter F."/>
            <person name="Albersmeier A."/>
            <person name="Kalinowski J."/>
            <person name="Ruckert C."/>
        </authorList>
    </citation>
    <scope>NUCLEOTIDE SEQUENCE</scope>
    <source>
        <strain evidence="12">CGMCC 1.15322</strain>
    </source>
</reference>
<protein>
    <recommendedName>
        <fullName evidence="3">histidine kinase</fullName>
        <ecNumber evidence="3">2.7.13.3</ecNumber>
    </recommendedName>
</protein>
<keyword evidence="4" id="KW-0597">Phosphoprotein</keyword>
<dbReference type="InterPro" id="IPR036097">
    <property type="entry name" value="HisK_dim/P_sf"/>
</dbReference>
<comment type="caution">
    <text evidence="12">The sequence shown here is derived from an EMBL/GenBank/DDBJ whole genome shotgun (WGS) entry which is preliminary data.</text>
</comment>
<dbReference type="AlphaFoldDB" id="A0A916WBG9"/>
<dbReference type="Gene3D" id="3.30.565.10">
    <property type="entry name" value="Histidine kinase-like ATPase, C-terminal domain"/>
    <property type="match status" value="1"/>
</dbReference>
<feature type="transmembrane region" description="Helical" evidence="10">
    <location>
        <begin position="12"/>
        <end position="31"/>
    </location>
</feature>
<dbReference type="InterPro" id="IPR036890">
    <property type="entry name" value="HATPase_C_sf"/>
</dbReference>
<dbReference type="EMBL" id="BMIG01000001">
    <property type="protein sequence ID" value="GGA85467.1"/>
    <property type="molecule type" value="Genomic_DNA"/>
</dbReference>
<keyword evidence="7 12" id="KW-0418">Kinase</keyword>
<dbReference type="Proteomes" id="UP000620596">
    <property type="component" value="Unassembled WGS sequence"/>
</dbReference>
<dbReference type="Pfam" id="PF00512">
    <property type="entry name" value="HisKA"/>
    <property type="match status" value="1"/>
</dbReference>
<dbReference type="PROSITE" id="PS50109">
    <property type="entry name" value="HIS_KIN"/>
    <property type="match status" value="1"/>
</dbReference>
<evidence type="ECO:0000256" key="6">
    <source>
        <dbReference type="ARBA" id="ARBA00022741"/>
    </source>
</evidence>
<dbReference type="InterPro" id="IPR050428">
    <property type="entry name" value="TCS_sensor_his_kinase"/>
</dbReference>
<evidence type="ECO:0000256" key="10">
    <source>
        <dbReference type="SAM" id="Phobius"/>
    </source>
</evidence>
<proteinExistence type="predicted"/>
<dbReference type="PANTHER" id="PTHR45436:SF14">
    <property type="entry name" value="SENSOR PROTEIN QSEC"/>
    <property type="match status" value="1"/>
</dbReference>
<gene>
    <name evidence="12" type="ORF">GCM10011496_02570</name>
</gene>
<dbReference type="InterPro" id="IPR003661">
    <property type="entry name" value="HisK_dim/P_dom"/>
</dbReference>
<comment type="catalytic activity">
    <reaction evidence="1">
        <text>ATP + protein L-histidine = ADP + protein N-phospho-L-histidine.</text>
        <dbReference type="EC" id="2.7.13.3"/>
    </reaction>
</comment>
<keyword evidence="8" id="KW-0067">ATP-binding</keyword>
<dbReference type="SUPFAM" id="SSF47384">
    <property type="entry name" value="Homodimeric domain of signal transducing histidine kinase"/>
    <property type="match status" value="1"/>
</dbReference>
<dbReference type="CDD" id="cd00082">
    <property type="entry name" value="HisKA"/>
    <property type="match status" value="1"/>
</dbReference>
<evidence type="ECO:0000313" key="13">
    <source>
        <dbReference type="Proteomes" id="UP000620596"/>
    </source>
</evidence>
<keyword evidence="9" id="KW-0902">Two-component regulatory system</keyword>
<feature type="domain" description="Histidine kinase" evidence="11">
    <location>
        <begin position="242"/>
        <end position="424"/>
    </location>
</feature>
<dbReference type="EC" id="2.7.13.3" evidence="3"/>
<dbReference type="GO" id="GO:0005524">
    <property type="term" value="F:ATP binding"/>
    <property type="evidence" value="ECO:0007669"/>
    <property type="project" value="UniProtKB-KW"/>
</dbReference>
<evidence type="ECO:0000259" key="11">
    <source>
        <dbReference type="PROSITE" id="PS50109"/>
    </source>
</evidence>
<evidence type="ECO:0000256" key="3">
    <source>
        <dbReference type="ARBA" id="ARBA00012438"/>
    </source>
</evidence>
<comment type="subcellular location">
    <subcellularLocation>
        <location evidence="2">Membrane</location>
        <topology evidence="2">Multi-pass membrane protein</topology>
    </subcellularLocation>
</comment>
<evidence type="ECO:0000256" key="4">
    <source>
        <dbReference type="ARBA" id="ARBA00022553"/>
    </source>
</evidence>
<keyword evidence="10" id="KW-0812">Transmembrane</keyword>
<evidence type="ECO:0000256" key="7">
    <source>
        <dbReference type="ARBA" id="ARBA00022777"/>
    </source>
</evidence>
<organism evidence="12 13">
    <name type="scientific">Polaromonas eurypsychrophila</name>
    <dbReference type="NCBI Taxonomy" id="1614635"/>
    <lineage>
        <taxon>Bacteria</taxon>
        <taxon>Pseudomonadati</taxon>
        <taxon>Pseudomonadota</taxon>
        <taxon>Betaproteobacteria</taxon>
        <taxon>Burkholderiales</taxon>
        <taxon>Comamonadaceae</taxon>
        <taxon>Polaromonas</taxon>
    </lineage>
</organism>
<evidence type="ECO:0000256" key="8">
    <source>
        <dbReference type="ARBA" id="ARBA00022840"/>
    </source>
</evidence>
<dbReference type="Gene3D" id="1.10.287.130">
    <property type="match status" value="1"/>
</dbReference>
<dbReference type="InterPro" id="IPR005467">
    <property type="entry name" value="His_kinase_dom"/>
</dbReference>
<keyword evidence="10" id="KW-0472">Membrane</keyword>
<keyword evidence="10" id="KW-1133">Transmembrane helix</keyword>
<dbReference type="GO" id="GO:0000155">
    <property type="term" value="F:phosphorelay sensor kinase activity"/>
    <property type="evidence" value="ECO:0007669"/>
    <property type="project" value="InterPro"/>
</dbReference>